<accession>A0ABT4IYU1</accession>
<comment type="caution">
    <text evidence="1">The sequence shown here is derived from an EMBL/GenBank/DDBJ whole genome shotgun (WGS) entry which is preliminary data.</text>
</comment>
<sequence length="359" mass="38071">MPAPLPQNPARQDPAPRYPAEVAPAFRAALDRFDPNRRPLILGHFDADGLSAVAILARALDRAGRAADIRIMGKGENPWTPALRQDLEAQRPGGLVVTDLGVRQGDILPGLPTVLVDHHVPTGTPGDAAVISGNGWLPEPTSSLLAWWCGGAAEDDLWLAALGLIGDMAVEGFPELAEAQARYGKTALRDAVSLVNAPRRTAGADASPALALLLKCASPKDLLRGGHPETALLHAAKAEVAAELDAARRSPPRIRGNIALIRFSSPCQVHPLVAQAWRGRLRDKIVLAVNTGYRPGWIHFAARSATGTDLIRFLADHRPPGAGTEYGSGHAQATGGALRPADWNDFAARIGFPEETVHD</sequence>
<dbReference type="EMBL" id="JAPTYD010000001">
    <property type="protein sequence ID" value="MCZ0960028.1"/>
    <property type="molecule type" value="Genomic_DNA"/>
</dbReference>
<keyword evidence="2" id="KW-1185">Reference proteome</keyword>
<protein>
    <recommendedName>
        <fullName evidence="3">Phosphoesterase</fullName>
    </recommendedName>
</protein>
<dbReference type="PANTHER" id="PTHR30255">
    <property type="entry name" value="SINGLE-STRANDED-DNA-SPECIFIC EXONUCLEASE RECJ"/>
    <property type="match status" value="1"/>
</dbReference>
<reference evidence="1" key="1">
    <citation type="submission" date="2022-12" db="EMBL/GenBank/DDBJ databases">
        <title>Paracoccus sp. EF6 isolated from a lake water.</title>
        <authorList>
            <person name="Liu H."/>
        </authorList>
    </citation>
    <scope>NUCLEOTIDE SEQUENCE</scope>
    <source>
        <strain evidence="1">EF6</strain>
    </source>
</reference>
<dbReference type="InterPro" id="IPR038763">
    <property type="entry name" value="DHH_sf"/>
</dbReference>
<evidence type="ECO:0008006" key="3">
    <source>
        <dbReference type="Google" id="ProtNLM"/>
    </source>
</evidence>
<organism evidence="1 2">
    <name type="scientific">Paracoccus benzoatiresistens</name>
    <dbReference type="NCBI Taxonomy" id="2997341"/>
    <lineage>
        <taxon>Bacteria</taxon>
        <taxon>Pseudomonadati</taxon>
        <taxon>Pseudomonadota</taxon>
        <taxon>Alphaproteobacteria</taxon>
        <taxon>Rhodobacterales</taxon>
        <taxon>Paracoccaceae</taxon>
        <taxon>Paracoccus</taxon>
    </lineage>
</organism>
<gene>
    <name evidence="1" type="ORF">OU682_00175</name>
</gene>
<dbReference type="Proteomes" id="UP001149822">
    <property type="component" value="Unassembled WGS sequence"/>
</dbReference>
<dbReference type="SUPFAM" id="SSF64182">
    <property type="entry name" value="DHH phosphoesterases"/>
    <property type="match status" value="1"/>
</dbReference>
<proteinExistence type="predicted"/>
<dbReference type="InterPro" id="IPR051673">
    <property type="entry name" value="SSDNA_exonuclease_RecJ"/>
</dbReference>
<dbReference type="Gene3D" id="3.90.1640.30">
    <property type="match status" value="1"/>
</dbReference>
<name>A0ABT4IYU1_9RHOB</name>
<evidence type="ECO:0000313" key="2">
    <source>
        <dbReference type="Proteomes" id="UP001149822"/>
    </source>
</evidence>
<evidence type="ECO:0000313" key="1">
    <source>
        <dbReference type="EMBL" id="MCZ0960028.1"/>
    </source>
</evidence>
<dbReference type="PANTHER" id="PTHR30255:SF2">
    <property type="entry name" value="SINGLE-STRANDED-DNA-SPECIFIC EXONUCLEASE RECJ"/>
    <property type="match status" value="1"/>
</dbReference>
<dbReference type="RefSeq" id="WP_268940040.1">
    <property type="nucleotide sequence ID" value="NZ_JAPTYD010000001.1"/>
</dbReference>